<dbReference type="Proteomes" id="UP000676035">
    <property type="component" value="Unassembled WGS sequence"/>
</dbReference>
<dbReference type="RefSeq" id="WP_212546132.1">
    <property type="nucleotide sequence ID" value="NZ_JAGYHF010000014.1"/>
</dbReference>
<protein>
    <submittedName>
        <fullName evidence="2">SMI1/KNR4 family protein</fullName>
    </submittedName>
</protein>
<dbReference type="SUPFAM" id="SSF160631">
    <property type="entry name" value="SMI1/KNR4-like"/>
    <property type="match status" value="1"/>
</dbReference>
<dbReference type="InterPro" id="IPR037883">
    <property type="entry name" value="Knr4/Smi1-like_sf"/>
</dbReference>
<organism evidence="2 3">
    <name type="scientific">Pseudomonas rustica</name>
    <dbReference type="NCBI Taxonomy" id="2827099"/>
    <lineage>
        <taxon>Bacteria</taxon>
        <taxon>Pseudomonadati</taxon>
        <taxon>Pseudomonadota</taxon>
        <taxon>Gammaproteobacteria</taxon>
        <taxon>Pseudomonadales</taxon>
        <taxon>Pseudomonadaceae</taxon>
        <taxon>Pseudomonas</taxon>
    </lineage>
</organism>
<keyword evidence="3" id="KW-1185">Reference proteome</keyword>
<dbReference type="Pfam" id="PF14567">
    <property type="entry name" value="SUKH_5"/>
    <property type="match status" value="1"/>
</dbReference>
<proteinExistence type="predicted"/>
<accession>A0ABS5N656</accession>
<evidence type="ECO:0000313" key="2">
    <source>
        <dbReference type="EMBL" id="MBS4081287.1"/>
    </source>
</evidence>
<evidence type="ECO:0000313" key="3">
    <source>
        <dbReference type="Proteomes" id="UP000676035"/>
    </source>
</evidence>
<dbReference type="SMART" id="SM00860">
    <property type="entry name" value="SMI1_KNR4"/>
    <property type="match status" value="1"/>
</dbReference>
<comment type="caution">
    <text evidence="2">The sequence shown here is derived from an EMBL/GenBank/DDBJ whole genome shotgun (WGS) entry which is preliminary data.</text>
</comment>
<sequence length="148" mass="16844">MHNYQDLITKLDNSDEETFWLGPTSTEQVEKLESILGLKLPQDFFDFLVVCGGGGAADSEICGIEDNDATIDNGGTVNYSTTRCRAEFELPRQYAVIYFKDDEICWAIDCSPSENGKIISYDLFKKKPSKEIADNFYSFFKEYVELRT</sequence>
<dbReference type="EMBL" id="JAGYHF010000014">
    <property type="protein sequence ID" value="MBS4081287.1"/>
    <property type="molecule type" value="Genomic_DNA"/>
</dbReference>
<feature type="domain" description="Knr4/Smi1-like" evidence="1">
    <location>
        <begin position="23"/>
        <end position="146"/>
    </location>
</feature>
<name>A0ABS5N656_9PSED</name>
<dbReference type="InterPro" id="IPR018958">
    <property type="entry name" value="Knr4/Smi1-like_dom"/>
</dbReference>
<gene>
    <name evidence="2" type="ORF">KFS80_23640</name>
</gene>
<evidence type="ECO:0000259" key="1">
    <source>
        <dbReference type="SMART" id="SM00860"/>
    </source>
</evidence>
<dbReference type="Gene3D" id="3.40.1580.10">
    <property type="entry name" value="SMI1/KNR4-like"/>
    <property type="match status" value="1"/>
</dbReference>
<reference evidence="2 3" key="1">
    <citation type="submission" date="2021-04" db="EMBL/GenBank/DDBJ databases">
        <title>Pseudomonas rustica sp. nov. isolated from raw milk.</title>
        <authorList>
            <person name="Fiedler G."/>
            <person name="Gieschler S."/>
            <person name="Kabisch J."/>
            <person name="Grimmler C."/>
            <person name="Brinks E."/>
            <person name="Wagner N."/>
            <person name="Hetzer B."/>
            <person name="Franz C.M.A.P."/>
            <person name="Boehnlein C."/>
        </authorList>
    </citation>
    <scope>NUCLEOTIDE SEQUENCE [LARGE SCALE GENOMIC DNA]</scope>
    <source>
        <strain evidence="2 3">MBT-4</strain>
    </source>
</reference>